<organism evidence="2 3">
    <name type="scientific">Necator americanus</name>
    <name type="common">Human hookworm</name>
    <dbReference type="NCBI Taxonomy" id="51031"/>
    <lineage>
        <taxon>Eukaryota</taxon>
        <taxon>Metazoa</taxon>
        <taxon>Ecdysozoa</taxon>
        <taxon>Nematoda</taxon>
        <taxon>Chromadorea</taxon>
        <taxon>Rhabditida</taxon>
        <taxon>Rhabditina</taxon>
        <taxon>Rhabditomorpha</taxon>
        <taxon>Strongyloidea</taxon>
        <taxon>Ancylostomatidae</taxon>
        <taxon>Bunostominae</taxon>
        <taxon>Necator</taxon>
    </lineage>
</organism>
<comment type="caution">
    <text evidence="2">The sequence shown here is derived from an EMBL/GenBank/DDBJ whole genome shotgun (WGS) entry which is preliminary data.</text>
</comment>
<keyword evidence="3" id="KW-1185">Reference proteome</keyword>
<reference evidence="2 3" key="1">
    <citation type="submission" date="2023-08" db="EMBL/GenBank/DDBJ databases">
        <title>A Necator americanus chromosomal reference genome.</title>
        <authorList>
            <person name="Ilik V."/>
            <person name="Petrzelkova K.J."/>
            <person name="Pardy F."/>
            <person name="Fuh T."/>
            <person name="Niatou-Singa F.S."/>
            <person name="Gouil Q."/>
            <person name="Baker L."/>
            <person name="Ritchie M.E."/>
            <person name="Jex A.R."/>
            <person name="Gazzola D."/>
            <person name="Li H."/>
            <person name="Toshio Fujiwara R."/>
            <person name="Zhan B."/>
            <person name="Aroian R.V."/>
            <person name="Pafco B."/>
            <person name="Schwarz E.M."/>
        </authorList>
    </citation>
    <scope>NUCLEOTIDE SEQUENCE [LARGE SCALE GENOMIC DNA]</scope>
    <source>
        <strain evidence="2 3">Aroian</strain>
        <tissue evidence="2">Whole animal</tissue>
    </source>
</reference>
<dbReference type="Proteomes" id="UP001303046">
    <property type="component" value="Unassembled WGS sequence"/>
</dbReference>
<dbReference type="EMBL" id="JAVFWL010000004">
    <property type="protein sequence ID" value="KAK6747698.1"/>
    <property type="molecule type" value="Genomic_DNA"/>
</dbReference>
<proteinExistence type="predicted"/>
<evidence type="ECO:0000313" key="2">
    <source>
        <dbReference type="EMBL" id="KAK6747698.1"/>
    </source>
</evidence>
<accession>A0ABR1DCF1</accession>
<evidence type="ECO:0000256" key="1">
    <source>
        <dbReference type="SAM" id="MobiDB-lite"/>
    </source>
</evidence>
<evidence type="ECO:0000313" key="3">
    <source>
        <dbReference type="Proteomes" id="UP001303046"/>
    </source>
</evidence>
<name>A0ABR1DCF1_NECAM</name>
<gene>
    <name evidence="2" type="primary">Necator_chrIV.g14015</name>
    <name evidence="2" type="ORF">RB195_000722</name>
</gene>
<sequence>MVQATKIGLCLRCLKMAHGDGREVKCGNRGLGHKFLLCHNRSPKQPAKCPHRNCKDRRQPTSPTPKPATAHQRQRHQPTKIIASQPSRTSVTTATAIQYHLQRHQPAHQQCQLVITPPKPLVEKKEFKPLRIIKFLLCPTFSCTCVSCLSSMQFK</sequence>
<protein>
    <submittedName>
        <fullName evidence="2">Uncharacterized protein</fullName>
    </submittedName>
</protein>
<feature type="region of interest" description="Disordered" evidence="1">
    <location>
        <begin position="43"/>
        <end position="78"/>
    </location>
</feature>